<evidence type="ECO:0000313" key="6">
    <source>
        <dbReference type="Proteomes" id="UP000011976"/>
    </source>
</evidence>
<dbReference type="InterPro" id="IPR000262">
    <property type="entry name" value="FMN-dep_DH"/>
</dbReference>
<organism evidence="5 6">
    <name type="scientific">Pseudozyma antarctica (strain T-34)</name>
    <name type="common">Yeast</name>
    <name type="synonym">Candida antarctica</name>
    <dbReference type="NCBI Taxonomy" id="1151754"/>
    <lineage>
        <taxon>Eukaryota</taxon>
        <taxon>Fungi</taxon>
        <taxon>Dikarya</taxon>
        <taxon>Basidiomycota</taxon>
        <taxon>Ustilaginomycotina</taxon>
        <taxon>Ustilaginomycetes</taxon>
        <taxon>Ustilaginales</taxon>
        <taxon>Ustilaginaceae</taxon>
        <taxon>Moesziomyces</taxon>
    </lineage>
</organism>
<feature type="domain" description="FMN hydroxy acid dehydrogenase" evidence="4">
    <location>
        <begin position="459"/>
        <end position="860"/>
    </location>
</feature>
<comment type="cofactor">
    <cofactor evidence="1">
        <name>FMN</name>
        <dbReference type="ChEBI" id="CHEBI:58210"/>
    </cofactor>
</comment>
<dbReference type="Gene3D" id="3.20.20.70">
    <property type="entry name" value="Aldolase class I"/>
    <property type="match status" value="1"/>
</dbReference>
<dbReference type="AlphaFoldDB" id="M9MJ45"/>
<evidence type="ECO:0000313" key="5">
    <source>
        <dbReference type="EMBL" id="GAC77557.1"/>
    </source>
</evidence>
<dbReference type="GO" id="GO:0016491">
    <property type="term" value="F:oxidoreductase activity"/>
    <property type="evidence" value="ECO:0007669"/>
    <property type="project" value="UniProtKB-KW"/>
</dbReference>
<dbReference type="PROSITE" id="PS00557">
    <property type="entry name" value="FMN_HYDROXY_ACID_DH_1"/>
    <property type="match status" value="1"/>
</dbReference>
<dbReference type="PANTHER" id="PTHR10578">
    <property type="entry name" value="S -2-HYDROXY-ACID OXIDASE-RELATED"/>
    <property type="match status" value="1"/>
</dbReference>
<feature type="compositionally biased region" description="Polar residues" evidence="3">
    <location>
        <begin position="33"/>
        <end position="45"/>
    </location>
</feature>
<dbReference type="InterPro" id="IPR008259">
    <property type="entry name" value="FMN_hydac_DH_AS"/>
</dbReference>
<dbReference type="STRING" id="1151754.M9MJ45"/>
<name>M9MJ45_PSEA3</name>
<keyword evidence="2" id="KW-0560">Oxidoreductase</keyword>
<feature type="compositionally biased region" description="Low complexity" evidence="3">
    <location>
        <begin position="313"/>
        <end position="329"/>
    </location>
</feature>
<dbReference type="InterPro" id="IPR037396">
    <property type="entry name" value="FMN_HAD"/>
</dbReference>
<evidence type="ECO:0000256" key="1">
    <source>
        <dbReference type="ARBA" id="ARBA00001917"/>
    </source>
</evidence>
<feature type="region of interest" description="Disordered" evidence="3">
    <location>
        <begin position="1"/>
        <end position="60"/>
    </location>
</feature>
<feature type="compositionally biased region" description="Basic and acidic residues" evidence="3">
    <location>
        <begin position="359"/>
        <end position="372"/>
    </location>
</feature>
<evidence type="ECO:0000256" key="3">
    <source>
        <dbReference type="SAM" id="MobiDB-lite"/>
    </source>
</evidence>
<gene>
    <name evidence="5" type="ORF">PANT_27d00007</name>
</gene>
<evidence type="ECO:0000259" key="4">
    <source>
        <dbReference type="PROSITE" id="PS51349"/>
    </source>
</evidence>
<feature type="compositionally biased region" description="Basic residues" evidence="3">
    <location>
        <begin position="347"/>
        <end position="358"/>
    </location>
</feature>
<sequence>MSTAHGTSTHWAKTDPSVPPPSYNAAMGGLPSMRSSSPLVASSQHRSNDLSDKKQRERELELNPLRACPTTIKQVDPTYRSYSPSATMSLDPKTALARLGSPFATSPEWSPLPQDACLTRLPSLDLDLRIQMRFSSPSNEQRISAPPPSFHRRAIPYISSDAMQFEPVYIKSANNKEIKKQILSDGFQPVYPGRLLVPRDVSAADWARFLDDIVAAGALTGKQKIVSNVAPITMHIGITGFLVTRAIQKGMKKRKSPLICETIENWQHQFFGARSLDVYVLYNGERLTARSPNGSIPASAYPAHPQLQRQDSHASSVSSLSSNSSSSSDSSDDEDRAALQTLDGRRLGRKERKLLRKQRNAERKQERKLAKSERKHRRNEKRHGCSPCSPLASQSPSGSRPRQDGAIGGYLLVIAPLSASTASVAEDAASFMCRRIGYREERQLPSGYLREIYVGGLSGVKPQTTDLKQLEQHAKAKIKPEAYAYVAGSASTEATAQNNLDAFKKWHIVPSMLRDVSLAEFDSSTRLFGRKYATPLVIAPIGVQAQLHPEDADCATACAAAELEIPFTLSSATSRPLEQAYEQAGFRTDPEEEDDGGVDAWFQLYWPQDDELTESLLARAKKAGYRVLVVTLDTWSLGWRPRDLDTTYNPFLTGEGVANVFSDPVFVRKYCDGKDPRRADVTPDEITSASVAAISQLSPGISRSWADLAQLRRLWGSAPIVLKGIQTLADAARAVEAGMDGVWVSNHGGRQVDGAVGSLTQLPAIADYIRSLPLKEGEEKKTVIFDSGIRSGADIMKALSLGADGVAIGRPWCWGLAANGQDGVRDVLKTLLADLELNAGLAGFQSTAQLSRHNLVRADSRM</sequence>
<evidence type="ECO:0000256" key="2">
    <source>
        <dbReference type="ARBA" id="ARBA00023002"/>
    </source>
</evidence>
<dbReference type="Pfam" id="PF15496">
    <property type="entry name" value="DUF4646"/>
    <property type="match status" value="1"/>
</dbReference>
<feature type="compositionally biased region" description="Basic and acidic residues" evidence="3">
    <location>
        <begin position="46"/>
        <end position="60"/>
    </location>
</feature>
<protein>
    <submittedName>
        <fullName evidence="5">Oxysterol-binding protein</fullName>
    </submittedName>
</protein>
<reference evidence="6" key="1">
    <citation type="journal article" date="2013" name="Genome Announc.">
        <title>Genome sequence of the basidiomycetous yeast Pseudozyma antarctica T-34, a producer of the glycolipid biosurfactants mannosylerythritol lipids.</title>
        <authorList>
            <person name="Morita T."/>
            <person name="Koike H."/>
            <person name="Koyama Y."/>
            <person name="Hagiwara H."/>
            <person name="Ito E."/>
            <person name="Fukuoka T."/>
            <person name="Imura T."/>
            <person name="Machida M."/>
            <person name="Kitamoto D."/>
        </authorList>
    </citation>
    <scope>NUCLEOTIDE SEQUENCE [LARGE SCALE GENOMIC DNA]</scope>
    <source>
        <strain evidence="6">T-34</strain>
    </source>
</reference>
<dbReference type="OrthoDB" id="25826at2759"/>
<dbReference type="Pfam" id="PF01070">
    <property type="entry name" value="FMN_dh"/>
    <property type="match status" value="1"/>
</dbReference>
<dbReference type="InterPro" id="IPR028018">
    <property type="entry name" value="DUF4646"/>
</dbReference>
<dbReference type="Proteomes" id="UP000011976">
    <property type="component" value="Unassembled WGS sequence"/>
</dbReference>
<proteinExistence type="predicted"/>
<dbReference type="PANTHER" id="PTHR10578:SF143">
    <property type="entry name" value="FMN-DEPENDENT ALPHA-HYDROXY ACID DEHYDROGENASE PB1A11.03"/>
    <property type="match status" value="1"/>
</dbReference>
<dbReference type="PROSITE" id="PS51349">
    <property type="entry name" value="FMN_HYDROXY_ACID_DH_2"/>
    <property type="match status" value="1"/>
</dbReference>
<dbReference type="InterPro" id="IPR013785">
    <property type="entry name" value="Aldolase_TIM"/>
</dbReference>
<dbReference type="EMBL" id="DF196793">
    <property type="protein sequence ID" value="GAC77557.1"/>
    <property type="molecule type" value="Genomic_DNA"/>
</dbReference>
<feature type="compositionally biased region" description="Polar residues" evidence="3">
    <location>
        <begin position="1"/>
        <end position="11"/>
    </location>
</feature>
<accession>M9MJ45</accession>
<feature type="region of interest" description="Disordered" evidence="3">
    <location>
        <begin position="293"/>
        <end position="403"/>
    </location>
</feature>
<dbReference type="SUPFAM" id="SSF51395">
    <property type="entry name" value="FMN-linked oxidoreductases"/>
    <property type="match status" value="1"/>
</dbReference>
<feature type="compositionally biased region" description="Polar residues" evidence="3">
    <location>
        <begin position="391"/>
        <end position="400"/>
    </location>
</feature>